<keyword evidence="1" id="KW-0812">Transmembrane</keyword>
<name>A0A8S1YL45_PAROT</name>
<evidence type="ECO:0000313" key="3">
    <source>
        <dbReference type="Proteomes" id="UP000683925"/>
    </source>
</evidence>
<accession>A0A8S1YL45</accession>
<evidence type="ECO:0008006" key="4">
    <source>
        <dbReference type="Google" id="ProtNLM"/>
    </source>
</evidence>
<keyword evidence="1" id="KW-1133">Transmembrane helix</keyword>
<organism evidence="2 3">
    <name type="scientific">Paramecium octaurelia</name>
    <dbReference type="NCBI Taxonomy" id="43137"/>
    <lineage>
        <taxon>Eukaryota</taxon>
        <taxon>Sar</taxon>
        <taxon>Alveolata</taxon>
        <taxon>Ciliophora</taxon>
        <taxon>Intramacronucleata</taxon>
        <taxon>Oligohymenophorea</taxon>
        <taxon>Peniculida</taxon>
        <taxon>Parameciidae</taxon>
        <taxon>Paramecium</taxon>
    </lineage>
</organism>
<dbReference type="Proteomes" id="UP000683925">
    <property type="component" value="Unassembled WGS sequence"/>
</dbReference>
<keyword evidence="1" id="KW-0472">Membrane</keyword>
<dbReference type="AlphaFoldDB" id="A0A8S1YL45"/>
<evidence type="ECO:0000313" key="2">
    <source>
        <dbReference type="EMBL" id="CAD8214540.1"/>
    </source>
</evidence>
<gene>
    <name evidence="2" type="ORF">POCTA_138.1.T1810018</name>
</gene>
<feature type="transmembrane region" description="Helical" evidence="1">
    <location>
        <begin position="82"/>
        <end position="104"/>
    </location>
</feature>
<keyword evidence="3" id="KW-1185">Reference proteome</keyword>
<evidence type="ECO:0000256" key="1">
    <source>
        <dbReference type="SAM" id="Phobius"/>
    </source>
</evidence>
<protein>
    <recommendedName>
        <fullName evidence="4">Transmembrane protein</fullName>
    </recommendedName>
</protein>
<sequence length="130" mass="15719">MDRKRRDFGGRLWIMKKLSYGRGQSVILKFAYQMKRRDQQGQVLKIYDMHFVLIQLQLKQYVQTPAHQVWTLIYTKAVHNDILLLLLIVIIILMNSLANFKLLLKTRNSNDLYNLHYNLINYYTLDFYLY</sequence>
<reference evidence="2" key="1">
    <citation type="submission" date="2021-01" db="EMBL/GenBank/DDBJ databases">
        <authorList>
            <consortium name="Genoscope - CEA"/>
            <person name="William W."/>
        </authorList>
    </citation>
    <scope>NUCLEOTIDE SEQUENCE</scope>
</reference>
<dbReference type="EMBL" id="CAJJDP010000185">
    <property type="protein sequence ID" value="CAD8214540.1"/>
    <property type="molecule type" value="Genomic_DNA"/>
</dbReference>
<comment type="caution">
    <text evidence="2">The sequence shown here is derived from an EMBL/GenBank/DDBJ whole genome shotgun (WGS) entry which is preliminary data.</text>
</comment>
<proteinExistence type="predicted"/>